<dbReference type="EMBL" id="JAJEKE010000011">
    <property type="protein sequence ID" value="MCQ1530391.1"/>
    <property type="molecule type" value="Genomic_DNA"/>
</dbReference>
<dbReference type="RefSeq" id="WP_255227912.1">
    <property type="nucleotide sequence ID" value="NZ_JAJEKE010000011.1"/>
</dbReference>
<organism evidence="2 3">
    <name type="scientific">Lutispora saccharofermentans</name>
    <dbReference type="NCBI Taxonomy" id="3024236"/>
    <lineage>
        <taxon>Bacteria</taxon>
        <taxon>Bacillati</taxon>
        <taxon>Bacillota</taxon>
        <taxon>Clostridia</taxon>
        <taxon>Lutisporales</taxon>
        <taxon>Lutisporaceae</taxon>
        <taxon>Lutispora</taxon>
    </lineage>
</organism>
<keyword evidence="3" id="KW-1185">Reference proteome</keyword>
<feature type="domain" description="General stress protein FMN-binding split barrel" evidence="1">
    <location>
        <begin position="7"/>
        <end position="128"/>
    </location>
</feature>
<dbReference type="SUPFAM" id="SSF50475">
    <property type="entry name" value="FMN-binding split barrel"/>
    <property type="match status" value="1"/>
</dbReference>
<dbReference type="Proteomes" id="UP001651880">
    <property type="component" value="Unassembled WGS sequence"/>
</dbReference>
<proteinExistence type="predicted"/>
<dbReference type="InterPro" id="IPR012349">
    <property type="entry name" value="Split_barrel_FMN-bd"/>
</dbReference>
<gene>
    <name evidence="2" type="ORF">LJD61_12630</name>
</gene>
<dbReference type="PANTHER" id="PTHR34818">
    <property type="entry name" value="PROTEIN BLI-3"/>
    <property type="match status" value="1"/>
</dbReference>
<sequence>MANELLKKAEDFIKNAETAALSSIDENGYPRTAAMSSIKTEGIKTVWFSTGTKSNKTKNFRRNSKASVCYYSEGGNITMIGEIAIVEDMDIKKQLWVDWFIDHFPLGVTDPNYCVLKFEAKYIQVWLENNFEEFFLD</sequence>
<dbReference type="PANTHER" id="PTHR34818:SF1">
    <property type="entry name" value="PROTEIN BLI-3"/>
    <property type="match status" value="1"/>
</dbReference>
<dbReference type="Gene3D" id="2.30.110.10">
    <property type="entry name" value="Electron Transport, Fmn-binding Protein, Chain A"/>
    <property type="match status" value="1"/>
</dbReference>
<dbReference type="InterPro" id="IPR052917">
    <property type="entry name" value="Stress-Dev_Protein"/>
</dbReference>
<evidence type="ECO:0000313" key="2">
    <source>
        <dbReference type="EMBL" id="MCQ1530391.1"/>
    </source>
</evidence>
<protein>
    <submittedName>
        <fullName evidence="2">Pyridoxamine 5'-phosphate oxidase family protein</fullName>
    </submittedName>
</protein>
<accession>A0ABT1NJC3</accession>
<reference evidence="2 3" key="1">
    <citation type="submission" date="2021-10" db="EMBL/GenBank/DDBJ databases">
        <title>Lutispora strain m25 sp. nov., a thermophilic, non-spore-forming bacterium isolated from a lab-scale methanogenic bioreactor digesting anaerobic sludge.</title>
        <authorList>
            <person name="El Houari A."/>
            <person name="Mcdonald J."/>
        </authorList>
    </citation>
    <scope>NUCLEOTIDE SEQUENCE [LARGE SCALE GENOMIC DNA]</scope>
    <source>
        <strain evidence="3">m25</strain>
    </source>
</reference>
<dbReference type="Pfam" id="PF16242">
    <property type="entry name" value="Pyrid_ox_like"/>
    <property type="match status" value="1"/>
</dbReference>
<dbReference type="InterPro" id="IPR038725">
    <property type="entry name" value="YdaG_split_barrel_FMN-bd"/>
</dbReference>
<name>A0ABT1NJC3_9FIRM</name>
<evidence type="ECO:0000313" key="3">
    <source>
        <dbReference type="Proteomes" id="UP001651880"/>
    </source>
</evidence>
<evidence type="ECO:0000259" key="1">
    <source>
        <dbReference type="Pfam" id="PF16242"/>
    </source>
</evidence>
<comment type="caution">
    <text evidence="2">The sequence shown here is derived from an EMBL/GenBank/DDBJ whole genome shotgun (WGS) entry which is preliminary data.</text>
</comment>